<dbReference type="EMBL" id="FOBS01000014">
    <property type="protein sequence ID" value="SEM41836.1"/>
    <property type="molecule type" value="Genomic_DNA"/>
</dbReference>
<dbReference type="Proteomes" id="UP000198744">
    <property type="component" value="Unassembled WGS sequence"/>
</dbReference>
<sequence>METTLTFKGANSIYDFLVFEEVIGASQPYTGEQYLLIRGRGVVPIDRNFAFKGHLRTEICDIFF</sequence>
<reference evidence="1 2" key="1">
    <citation type="submission" date="2016-10" db="EMBL/GenBank/DDBJ databases">
        <authorList>
            <person name="de Groot N.N."/>
        </authorList>
    </citation>
    <scope>NUCLEOTIDE SEQUENCE [LARGE SCALE GENOMIC DNA]</scope>
    <source>
        <strain evidence="1 2">DSM 8423</strain>
    </source>
</reference>
<proteinExistence type="predicted"/>
<accession>A0A1H7Y6I6</accession>
<name>A0A1H7Y6I6_9BACT</name>
<protein>
    <submittedName>
        <fullName evidence="1">Uncharacterized protein</fullName>
    </submittedName>
</protein>
<organism evidence="1 2">
    <name type="scientific">Syntrophus gentianae</name>
    <dbReference type="NCBI Taxonomy" id="43775"/>
    <lineage>
        <taxon>Bacteria</taxon>
        <taxon>Pseudomonadati</taxon>
        <taxon>Thermodesulfobacteriota</taxon>
        <taxon>Syntrophia</taxon>
        <taxon>Syntrophales</taxon>
        <taxon>Syntrophaceae</taxon>
        <taxon>Syntrophus</taxon>
    </lineage>
</organism>
<keyword evidence="2" id="KW-1185">Reference proteome</keyword>
<dbReference type="RefSeq" id="WP_093883674.1">
    <property type="nucleotide sequence ID" value="NZ_FOBS01000014.1"/>
</dbReference>
<dbReference type="AlphaFoldDB" id="A0A1H7Y6I6"/>
<gene>
    <name evidence="1" type="ORF">SAMN04489760_11480</name>
</gene>
<evidence type="ECO:0000313" key="1">
    <source>
        <dbReference type="EMBL" id="SEM41836.1"/>
    </source>
</evidence>
<evidence type="ECO:0000313" key="2">
    <source>
        <dbReference type="Proteomes" id="UP000198744"/>
    </source>
</evidence>